<dbReference type="AlphaFoldDB" id="A0A5N4CLU7"/>
<evidence type="ECO:0000256" key="2">
    <source>
        <dbReference type="ARBA" id="ARBA00023157"/>
    </source>
</evidence>
<evidence type="ECO:0000313" key="5">
    <source>
        <dbReference type="Proteomes" id="UP000299084"/>
    </source>
</evidence>
<evidence type="ECO:0000259" key="3">
    <source>
        <dbReference type="Pfam" id="PF03024"/>
    </source>
</evidence>
<proteinExistence type="predicted"/>
<organism evidence="4 5">
    <name type="scientific">Camelus dromedarius</name>
    <name type="common">Dromedary</name>
    <name type="synonym">Arabian camel</name>
    <dbReference type="NCBI Taxonomy" id="9838"/>
    <lineage>
        <taxon>Eukaryota</taxon>
        <taxon>Metazoa</taxon>
        <taxon>Chordata</taxon>
        <taxon>Craniata</taxon>
        <taxon>Vertebrata</taxon>
        <taxon>Euteleostomi</taxon>
        <taxon>Mammalia</taxon>
        <taxon>Eutheria</taxon>
        <taxon>Laurasiatheria</taxon>
        <taxon>Artiodactyla</taxon>
        <taxon>Tylopoda</taxon>
        <taxon>Camelidae</taxon>
        <taxon>Camelus</taxon>
    </lineage>
</organism>
<comment type="caution">
    <text evidence="4">The sequence shown here is derived from an EMBL/GenBank/DDBJ whole genome shotgun (WGS) entry which is preliminary data.</text>
</comment>
<dbReference type="EMBL" id="JWIN03000022">
    <property type="protein sequence ID" value="KAB1259750.1"/>
    <property type="molecule type" value="Genomic_DNA"/>
</dbReference>
<accession>A0A5N4CLU7</accession>
<sequence length="288" mass="29925">MVKRGDGHTIGFGPGIIPERCVELSPGCPSRVVEPWLILTHPGLSLRCPGGESFLGHLQVALRSRFHLLLLGVRQTQPLCSELAMPGGGEAGREGCGSKTTTGVPFSMALSSLRDGHTIGFGPWDHPGALCGAEPRVRILPGTPPSCPPQSLPPAAIGGTPDAAALLRALRCLVGEAGREGFSTCESDITCSPTWLPLLEKRGCDPGCTTYGQTFADGTELCLSVLGYALPVADPGSSNCLNISISVLPGPRLGRWPREITFRRSRRPRTSILDAAGSGSGSGSGSGP</sequence>
<protein>
    <submittedName>
        <fullName evidence="4">Retbindin</fullName>
    </submittedName>
</protein>
<dbReference type="Pfam" id="PF03024">
    <property type="entry name" value="Folate_rec"/>
    <property type="match status" value="1"/>
</dbReference>
<dbReference type="Proteomes" id="UP000299084">
    <property type="component" value="Unassembled WGS sequence"/>
</dbReference>
<evidence type="ECO:0000256" key="1">
    <source>
        <dbReference type="ARBA" id="ARBA00022729"/>
    </source>
</evidence>
<evidence type="ECO:0000313" key="4">
    <source>
        <dbReference type="EMBL" id="KAB1259750.1"/>
    </source>
</evidence>
<name>A0A5N4CLU7_CAMDR</name>
<reference evidence="4 5" key="1">
    <citation type="journal article" date="2019" name="Mol. Ecol. Resour.">
        <title>Improving Illumina assemblies with Hi-C and long reads: an example with the North African dromedary.</title>
        <authorList>
            <person name="Elbers J.P."/>
            <person name="Rogers M.F."/>
            <person name="Perelman P.L."/>
            <person name="Proskuryakova A.A."/>
            <person name="Serdyukova N.A."/>
            <person name="Johnson W.E."/>
            <person name="Horin P."/>
            <person name="Corander J."/>
            <person name="Murphy D."/>
            <person name="Burger P.A."/>
        </authorList>
    </citation>
    <scope>NUCLEOTIDE SEQUENCE [LARGE SCALE GENOMIC DNA]</scope>
    <source>
        <strain evidence="4">Drom800</strain>
        <tissue evidence="4">Blood</tissue>
    </source>
</reference>
<feature type="domain" description="Folate receptor-like" evidence="3">
    <location>
        <begin position="180"/>
        <end position="242"/>
    </location>
</feature>
<keyword evidence="2" id="KW-1015">Disulfide bond</keyword>
<dbReference type="InterPro" id="IPR018143">
    <property type="entry name" value="Folate_rcpt-like"/>
</dbReference>
<keyword evidence="5" id="KW-1185">Reference proteome</keyword>
<gene>
    <name evidence="4" type="primary">Retbindin</name>
    <name evidence="4" type="ORF">Cadr_000025444</name>
</gene>
<keyword evidence="1" id="KW-0732">Signal</keyword>